<dbReference type="GO" id="GO:0009626">
    <property type="term" value="P:plant-type hypersensitive response"/>
    <property type="evidence" value="ECO:0007669"/>
    <property type="project" value="UniProtKB-ARBA"/>
</dbReference>
<dbReference type="EMBL" id="CAJGYO010000007">
    <property type="protein sequence ID" value="CAD6246434.1"/>
    <property type="molecule type" value="Genomic_DNA"/>
</dbReference>
<dbReference type="InterPro" id="IPR058922">
    <property type="entry name" value="WHD_DRP"/>
</dbReference>
<dbReference type="AlphaFoldDB" id="A0A811PGB9"/>
<dbReference type="Pfam" id="PF23559">
    <property type="entry name" value="WHD_DRP"/>
    <property type="match status" value="1"/>
</dbReference>
<dbReference type="InterPro" id="IPR055414">
    <property type="entry name" value="LRR_R13L4/SHOC2-like"/>
</dbReference>
<dbReference type="GO" id="GO:0002758">
    <property type="term" value="P:innate immune response-activating signaling pathway"/>
    <property type="evidence" value="ECO:0007669"/>
    <property type="project" value="UniProtKB-ARBA"/>
</dbReference>
<dbReference type="InterPro" id="IPR044974">
    <property type="entry name" value="Disease_R_plants"/>
</dbReference>
<organism evidence="5 6">
    <name type="scientific">Miscanthus lutarioriparius</name>
    <dbReference type="NCBI Taxonomy" id="422564"/>
    <lineage>
        <taxon>Eukaryota</taxon>
        <taxon>Viridiplantae</taxon>
        <taxon>Streptophyta</taxon>
        <taxon>Embryophyta</taxon>
        <taxon>Tracheophyta</taxon>
        <taxon>Spermatophyta</taxon>
        <taxon>Magnoliopsida</taxon>
        <taxon>Liliopsida</taxon>
        <taxon>Poales</taxon>
        <taxon>Poaceae</taxon>
        <taxon>PACMAD clade</taxon>
        <taxon>Panicoideae</taxon>
        <taxon>Andropogonodae</taxon>
        <taxon>Andropogoneae</taxon>
        <taxon>Saccharinae</taxon>
        <taxon>Miscanthus</taxon>
    </lineage>
</organism>
<gene>
    <name evidence="5" type="ORF">NCGR_LOCUS30694</name>
</gene>
<evidence type="ECO:0000256" key="2">
    <source>
        <dbReference type="ARBA" id="ARBA00022821"/>
    </source>
</evidence>
<reference evidence="5" key="1">
    <citation type="submission" date="2020-10" db="EMBL/GenBank/DDBJ databases">
        <authorList>
            <person name="Han B."/>
            <person name="Lu T."/>
            <person name="Zhao Q."/>
            <person name="Huang X."/>
            <person name="Zhao Y."/>
        </authorList>
    </citation>
    <scope>NUCLEOTIDE SEQUENCE</scope>
</reference>
<dbReference type="SUPFAM" id="SSF52058">
    <property type="entry name" value="L domain-like"/>
    <property type="match status" value="2"/>
</dbReference>
<dbReference type="Proteomes" id="UP000604825">
    <property type="component" value="Unassembled WGS sequence"/>
</dbReference>
<evidence type="ECO:0008006" key="7">
    <source>
        <dbReference type="Google" id="ProtNLM"/>
    </source>
</evidence>
<evidence type="ECO:0000313" key="6">
    <source>
        <dbReference type="Proteomes" id="UP000604825"/>
    </source>
</evidence>
<evidence type="ECO:0000256" key="1">
    <source>
        <dbReference type="ARBA" id="ARBA00022737"/>
    </source>
</evidence>
<keyword evidence="6" id="KW-1185">Reference proteome</keyword>
<dbReference type="Gene3D" id="3.80.10.10">
    <property type="entry name" value="Ribonuclease Inhibitor"/>
    <property type="match status" value="2"/>
</dbReference>
<dbReference type="InterPro" id="IPR032675">
    <property type="entry name" value="LRR_dom_sf"/>
</dbReference>
<dbReference type="PANTHER" id="PTHR23155">
    <property type="entry name" value="DISEASE RESISTANCE PROTEIN RP"/>
    <property type="match status" value="1"/>
</dbReference>
<proteinExistence type="predicted"/>
<comment type="caution">
    <text evidence="5">The sequence shown here is derived from an EMBL/GenBank/DDBJ whole genome shotgun (WGS) entry which is preliminary data.</text>
</comment>
<name>A0A811PGB9_9POAL</name>
<evidence type="ECO:0000259" key="4">
    <source>
        <dbReference type="Pfam" id="PF23598"/>
    </source>
</evidence>
<dbReference type="FunFam" id="1.10.10.10:FF:000322">
    <property type="entry name" value="Probable disease resistance protein At1g63360"/>
    <property type="match status" value="1"/>
</dbReference>
<dbReference type="PANTHER" id="PTHR23155:SF1062">
    <property type="entry name" value="OS11G0579400 PROTEIN"/>
    <property type="match status" value="1"/>
</dbReference>
<accession>A0A811PGB9</accession>
<dbReference type="Pfam" id="PF23598">
    <property type="entry name" value="LRR_14"/>
    <property type="match status" value="1"/>
</dbReference>
<feature type="domain" description="Disease resistance R13L4/SHOC-2-like LRR" evidence="4">
    <location>
        <begin position="308"/>
        <end position="645"/>
    </location>
</feature>
<feature type="domain" description="Disease resistance protein winged helix" evidence="3">
    <location>
        <begin position="190"/>
        <end position="261"/>
    </location>
</feature>
<dbReference type="InterPro" id="IPR036388">
    <property type="entry name" value="WH-like_DNA-bd_sf"/>
</dbReference>
<keyword evidence="1" id="KW-0677">Repeat</keyword>
<keyword evidence="2" id="KW-0611">Plant defense</keyword>
<dbReference type="Gene3D" id="1.10.10.10">
    <property type="entry name" value="Winged helix-like DNA-binding domain superfamily/Winged helix DNA-binding domain"/>
    <property type="match status" value="1"/>
</dbReference>
<dbReference type="GO" id="GO:0042742">
    <property type="term" value="P:defense response to bacterium"/>
    <property type="evidence" value="ECO:0007669"/>
    <property type="project" value="UniProtKB-ARBA"/>
</dbReference>
<evidence type="ECO:0000259" key="3">
    <source>
        <dbReference type="Pfam" id="PF23559"/>
    </source>
</evidence>
<sequence>MDKIRHEFKEQLKIKGLLDDIKCQLKKKCPLFILKIDETVDLPRWEDTRNALNLLEWSGDVLFVTTAKDIQQAKKYCYPQSEPIDYSLVGFYHVTVLEITKQRKNEKNYDPQIYRIILEQCESNEFCMKIFTHALYVNPKRSNEELNKLHKNLLQASPKSSSDIIAKKMFMFSYTDMPKEYKSCLLYLAIFPPGYKIRRSTLIGRWVAEGLICKEDWPGSVRQANRCFDELISRCLVDPAETGAAGKVKSCVVSDLVHGFITKMARKQHILETRLSHHLARHFSIFNDLQLRSSDKIDGFFQRLSKSSRVETRLLKVLDLEGCKCFGGKNQRYLEDICSKMLLLKYLSLRGTDVTQLPSKINNLRELEVLDIRQTKVPPHATENILLLKLKRLLAGHIDLNNNPSDFSSSGRIPHGIDKMVNMEVLSNVKAQRSHDLKDIGKLWQLRKLGVVIDVKDSHLKNLLQTVSDLHECLSSLSITTNPVATPTPCKAGTPPSADELPHNIGSLLKNNPKILSLSIRGTMHKGRLLPLFVNGCDNKFAKVTLSGTRVSQDDLEVVLAKLPMLRCVRLQDITCTDTEHKLMLTFKKEEFICLKYLLVDGSDLTKITFEEGSACELEKMDLSFGSAGSISGLDRLPKLEELELNKSFCGRLLSSFGNAAQIAKLTLRGTEIGPDALQILTKNPNIRCLVLLDKSFGGRQNKIIFKKDEFLWLNLLVVNCSAITNIDFTSGSAPRLEKIVWSSSTCLSGIDELLRLKELEFNGAQVPDEVRKAIEKHKNNPSLKLNGPEKED</sequence>
<protein>
    <recommendedName>
        <fullName evidence="7">NB-ARC domain-containing protein</fullName>
    </recommendedName>
</protein>
<dbReference type="OrthoDB" id="688479at2759"/>
<evidence type="ECO:0000313" key="5">
    <source>
        <dbReference type="EMBL" id="CAD6246434.1"/>
    </source>
</evidence>